<dbReference type="PROSITE" id="PS52035">
    <property type="entry name" value="PEPTIDASE_M14"/>
    <property type="match status" value="1"/>
</dbReference>
<reference evidence="10 11" key="1">
    <citation type="journal article" date="2019" name="Int. J. Syst. Evol. Microbiol.">
        <title>The Global Catalogue of Microorganisms (GCM) 10K type strain sequencing project: providing services to taxonomists for standard genome sequencing and annotation.</title>
        <authorList>
            <consortium name="The Broad Institute Genomics Platform"/>
            <consortium name="The Broad Institute Genome Sequencing Center for Infectious Disease"/>
            <person name="Wu L."/>
            <person name="Ma J."/>
        </authorList>
    </citation>
    <scope>NUCLEOTIDE SEQUENCE [LARGE SCALE GENOMIC DNA]</scope>
    <source>
        <strain evidence="10 11">JCM 16083</strain>
    </source>
</reference>
<keyword evidence="4" id="KW-0732">Signal</keyword>
<gene>
    <name evidence="10" type="ORF">GCM10009118_05980</name>
</gene>
<sequence>MHGQKYSKVKIYTDNEGLRALAEMGVAIDHGHLRKNTFFISDFSEFEIELIQQSGFRHEILIDDVSRFYAEQNTSNIKNNLEKEGGICSGTQQNPIDNIISPSNFELGSMGGYYTYAEFLDDLDAMATAYPGLVSAKAPISTFQTFEGRPVYHVKISNNPNTDDGDPYVLYSAIHHAREPASLSQTMYFMWYLLENYGSDDEVTYLVDHTQLLFVPVINPDGYIYNETTDPNGGGMWRKNRRNHGNGTYGVDLNRNYSYGWNTTGVSNQTDGETYPGTAPFSEPETQAMKWLNEQYTIKLALNAHTYGNTLLYPVGTTAEEFAEHHDYFDDISGHMCEHNNYFPQKSSGLYPASGDSDDYMYKVDIGVGNKDSVFAMTPEIGESFWPAANQIEPICKEMLFTNMVLSHLAHRYALVKDLDPSTLDNATGVFNHSIKRLGLEDGTITVSIHPISGLASVGNPIQYDLNIREEQSGAIAYSILPDFQPGSEIVYELLTDNGTWVRRDTIRKTFGTPTLQFADDAATTGNWIGDWALTGEEFFSPSKSFTDSPMSNYEADDYKIYKYHQTIDLTEATAAMVRFYAKWDIEPDWDYAAFEISSDNGNSWTQLCGQYTNPGVDQTNWQGQSVGIQPVGFPIYDGIQSEWVLEEIYLNDYLGEMVQLRFILHADGGVQEDGFYFDDFQLLYNLTDETNGITENETSSISLFPNPANEYAILDFGQQLGNGSVAVYSTTGQLIKMYQPSGTSKIIEIKTADFPQGIYTIMYTNHNESRQTKRLVVIH</sequence>
<dbReference type="Gene3D" id="2.60.120.260">
    <property type="entry name" value="Galactose-binding domain-like"/>
    <property type="match status" value="1"/>
</dbReference>
<dbReference type="CDD" id="cd03859">
    <property type="entry name" value="M14_CPT"/>
    <property type="match status" value="1"/>
</dbReference>
<evidence type="ECO:0000256" key="4">
    <source>
        <dbReference type="ARBA" id="ARBA00022729"/>
    </source>
</evidence>
<dbReference type="NCBIfam" id="TIGR04183">
    <property type="entry name" value="Por_Secre_tail"/>
    <property type="match status" value="1"/>
</dbReference>
<organism evidence="10 11">
    <name type="scientific">Wandonia haliotis</name>
    <dbReference type="NCBI Taxonomy" id="574963"/>
    <lineage>
        <taxon>Bacteria</taxon>
        <taxon>Pseudomonadati</taxon>
        <taxon>Bacteroidota</taxon>
        <taxon>Flavobacteriia</taxon>
        <taxon>Flavobacteriales</taxon>
        <taxon>Crocinitomicaceae</taxon>
        <taxon>Wandonia</taxon>
    </lineage>
</organism>
<dbReference type="Gene3D" id="3.40.630.10">
    <property type="entry name" value="Zn peptidases"/>
    <property type="match status" value="1"/>
</dbReference>
<keyword evidence="11" id="KW-1185">Reference proteome</keyword>
<evidence type="ECO:0000256" key="2">
    <source>
        <dbReference type="ARBA" id="ARBA00005988"/>
    </source>
</evidence>
<dbReference type="Pfam" id="PF18962">
    <property type="entry name" value="Por_Secre_tail"/>
    <property type="match status" value="1"/>
</dbReference>
<dbReference type="SMART" id="SM00631">
    <property type="entry name" value="Zn_pept"/>
    <property type="match status" value="1"/>
</dbReference>
<keyword evidence="5" id="KW-0378">Hydrolase</keyword>
<proteinExistence type="inferred from homology"/>
<evidence type="ECO:0000313" key="11">
    <source>
        <dbReference type="Proteomes" id="UP001501126"/>
    </source>
</evidence>
<name>A0ABN1MLR2_9FLAO</name>
<dbReference type="InterPro" id="IPR026444">
    <property type="entry name" value="Secre_tail"/>
</dbReference>
<dbReference type="Pfam" id="PF00246">
    <property type="entry name" value="Peptidase_M14"/>
    <property type="match status" value="1"/>
</dbReference>
<evidence type="ECO:0000256" key="8">
    <source>
        <dbReference type="PROSITE-ProRule" id="PRU01379"/>
    </source>
</evidence>
<evidence type="ECO:0000256" key="3">
    <source>
        <dbReference type="ARBA" id="ARBA00022670"/>
    </source>
</evidence>
<feature type="active site" description="Proton donor/acceptor" evidence="8">
    <location>
        <position position="380"/>
    </location>
</feature>
<keyword evidence="7" id="KW-0482">Metalloprotease</keyword>
<evidence type="ECO:0000256" key="6">
    <source>
        <dbReference type="ARBA" id="ARBA00022833"/>
    </source>
</evidence>
<evidence type="ECO:0000313" key="10">
    <source>
        <dbReference type="EMBL" id="GAA0874190.1"/>
    </source>
</evidence>
<dbReference type="Pfam" id="PF20773">
    <property type="entry name" value="InhA-like_MAM"/>
    <property type="match status" value="1"/>
</dbReference>
<evidence type="ECO:0000256" key="7">
    <source>
        <dbReference type="ARBA" id="ARBA00023049"/>
    </source>
</evidence>
<dbReference type="SUPFAM" id="SSF53187">
    <property type="entry name" value="Zn-dependent exopeptidases"/>
    <property type="match status" value="1"/>
</dbReference>
<comment type="cofactor">
    <cofactor evidence="1">
        <name>Zn(2+)</name>
        <dbReference type="ChEBI" id="CHEBI:29105"/>
    </cofactor>
</comment>
<keyword evidence="3" id="KW-0645">Protease</keyword>
<comment type="caution">
    <text evidence="10">The sequence shown here is derived from an EMBL/GenBank/DDBJ whole genome shotgun (WGS) entry which is preliminary data.</text>
</comment>
<dbReference type="InterPro" id="IPR000834">
    <property type="entry name" value="Peptidase_M14"/>
</dbReference>
<evidence type="ECO:0000256" key="5">
    <source>
        <dbReference type="ARBA" id="ARBA00022801"/>
    </source>
</evidence>
<accession>A0ABN1MLR2</accession>
<evidence type="ECO:0000256" key="1">
    <source>
        <dbReference type="ARBA" id="ARBA00001947"/>
    </source>
</evidence>
<evidence type="ECO:0000259" key="9">
    <source>
        <dbReference type="PROSITE" id="PS52035"/>
    </source>
</evidence>
<protein>
    <recommendedName>
        <fullName evidence="9">Peptidase M14 domain-containing protein</fullName>
    </recommendedName>
</protein>
<dbReference type="PANTHER" id="PTHR11705:SF143">
    <property type="entry name" value="SLL0236 PROTEIN"/>
    <property type="match status" value="1"/>
</dbReference>
<dbReference type="Proteomes" id="UP001501126">
    <property type="component" value="Unassembled WGS sequence"/>
</dbReference>
<dbReference type="PANTHER" id="PTHR11705">
    <property type="entry name" value="PROTEASE FAMILY M14 CARBOXYPEPTIDASE A,B"/>
    <property type="match status" value="1"/>
</dbReference>
<dbReference type="InterPro" id="IPR033810">
    <property type="entry name" value="Carboxypeptidase_T"/>
</dbReference>
<dbReference type="EMBL" id="BAAAFH010000003">
    <property type="protein sequence ID" value="GAA0874190.1"/>
    <property type="molecule type" value="Genomic_DNA"/>
</dbReference>
<feature type="domain" description="Peptidase M14" evidence="9">
    <location>
        <begin position="112"/>
        <end position="410"/>
    </location>
</feature>
<keyword evidence="6" id="KW-0862">Zinc</keyword>
<comment type="similarity">
    <text evidence="2 8">Belongs to the peptidase M14 family.</text>
</comment>